<dbReference type="KEGG" id="pgv:SL003B_0214"/>
<feature type="region of interest" description="Disordered" evidence="2">
    <location>
        <begin position="272"/>
        <end position="294"/>
    </location>
</feature>
<dbReference type="SMART" id="SM00830">
    <property type="entry name" value="CM_2"/>
    <property type="match status" value="1"/>
</dbReference>
<keyword evidence="5" id="KW-1185">Reference proteome</keyword>
<evidence type="ECO:0000259" key="3">
    <source>
        <dbReference type="PROSITE" id="PS51168"/>
    </source>
</evidence>
<dbReference type="InterPro" id="IPR036263">
    <property type="entry name" value="Chorismate_II_sf"/>
</dbReference>
<evidence type="ECO:0000313" key="4">
    <source>
        <dbReference type="EMBL" id="ADZ68653.1"/>
    </source>
</evidence>
<dbReference type="OrthoDB" id="7268348at2"/>
<dbReference type="NCBIfam" id="TIGR01807">
    <property type="entry name" value="CM_P2"/>
    <property type="match status" value="1"/>
</dbReference>
<dbReference type="Proteomes" id="UP000008130">
    <property type="component" value="Chromosome"/>
</dbReference>
<feature type="domain" description="Chorismate mutase" evidence="3">
    <location>
        <begin position="5"/>
        <end position="97"/>
    </location>
</feature>
<dbReference type="PROSITE" id="PS51168">
    <property type="entry name" value="CHORISMATE_MUT_2"/>
    <property type="match status" value="1"/>
</dbReference>
<name>F2J0B8_POLGS</name>
<dbReference type="Pfam" id="PF01817">
    <property type="entry name" value="CM_2"/>
    <property type="match status" value="1"/>
</dbReference>
<reference evidence="4 5" key="1">
    <citation type="journal article" date="2011" name="J. Bacteriol.">
        <title>Complete genome sequence of Polymorphum gilvum SL003B-26A1T, a crude oil-degrading bacterium from oil-polluted saline soil.</title>
        <authorList>
            <person name="Li S.G."/>
            <person name="Tang Y.Q."/>
            <person name="Nie Y."/>
            <person name="Cai M."/>
            <person name="Wu X.L."/>
        </authorList>
    </citation>
    <scope>NUCLEOTIDE SEQUENCE [LARGE SCALE GENOMIC DNA]</scope>
    <source>
        <strain evidence="5">LMG 25793 / CGMCC 1.9160 / SL003B-26A1</strain>
    </source>
</reference>
<dbReference type="eggNOG" id="COG1605">
    <property type="taxonomic scope" value="Bacteria"/>
</dbReference>
<dbReference type="GO" id="GO:0046417">
    <property type="term" value="P:chorismate metabolic process"/>
    <property type="evidence" value="ECO:0007669"/>
    <property type="project" value="InterPro"/>
</dbReference>
<dbReference type="RefSeq" id="WP_013650977.1">
    <property type="nucleotide sequence ID" value="NC_015259.1"/>
</dbReference>
<accession>F2J0B8</accession>
<dbReference type="AlphaFoldDB" id="F2J0B8"/>
<dbReference type="STRING" id="991905.SL003B_0214"/>
<dbReference type="PATRIC" id="fig|991905.3.peg.219"/>
<dbReference type="HOGENOM" id="CLU_065776_0_0_5"/>
<evidence type="ECO:0000256" key="2">
    <source>
        <dbReference type="SAM" id="MobiDB-lite"/>
    </source>
</evidence>
<evidence type="ECO:0000313" key="5">
    <source>
        <dbReference type="Proteomes" id="UP000008130"/>
    </source>
</evidence>
<dbReference type="GO" id="GO:0009094">
    <property type="term" value="P:L-phenylalanine biosynthetic process"/>
    <property type="evidence" value="ECO:0007669"/>
    <property type="project" value="InterPro"/>
</dbReference>
<sequence>MSDDPAQLPSLDALRRRIDAIDADLHRLLMDRARVIDGIVAAKRASGAEGVMFRPDREADMMRRMVERHAGSLPLTAVEHLWREIISTSTRLQGDYRVHLDGGADIAAMRDLARFYFGFSVEMETPGDAADVVGTVAASVSDLGIVALSERADLPWWRGLGTDGAQIVARLPFFVAEDRPADLPAVVICRPIPGQEMPDTRVFDARWIGALPGSLMNSGIEVLSFFRTGDGVDALLAVSADMTEEDVLAACIEAGAEPDVLRPVGGYAAPIDIDPGAEDEFETGGWGDPRADEA</sequence>
<protein>
    <recommendedName>
        <fullName evidence="1">chorismate mutase</fullName>
        <ecNumber evidence="1">5.4.99.5</ecNumber>
    </recommendedName>
</protein>
<evidence type="ECO:0000256" key="1">
    <source>
        <dbReference type="ARBA" id="ARBA00012404"/>
    </source>
</evidence>
<dbReference type="InterPro" id="IPR010957">
    <property type="entry name" value="G/b/e-P-prot_chorismate_mutase"/>
</dbReference>
<dbReference type="GO" id="GO:0004106">
    <property type="term" value="F:chorismate mutase activity"/>
    <property type="evidence" value="ECO:0007669"/>
    <property type="project" value="UniProtKB-EC"/>
</dbReference>
<proteinExistence type="predicted"/>
<dbReference type="EMBL" id="CP002568">
    <property type="protein sequence ID" value="ADZ68653.1"/>
    <property type="molecule type" value="Genomic_DNA"/>
</dbReference>
<dbReference type="GO" id="GO:0005737">
    <property type="term" value="C:cytoplasm"/>
    <property type="evidence" value="ECO:0007669"/>
    <property type="project" value="InterPro"/>
</dbReference>
<dbReference type="Gene3D" id="1.20.59.10">
    <property type="entry name" value="Chorismate mutase"/>
    <property type="match status" value="1"/>
</dbReference>
<dbReference type="SUPFAM" id="SSF48600">
    <property type="entry name" value="Chorismate mutase II"/>
    <property type="match status" value="1"/>
</dbReference>
<dbReference type="InterPro" id="IPR002701">
    <property type="entry name" value="CM_II_prokaryot"/>
</dbReference>
<dbReference type="InterPro" id="IPR036979">
    <property type="entry name" value="CM_dom_sf"/>
</dbReference>
<gene>
    <name evidence="4" type="ordered locus">SL003B_0214</name>
</gene>
<dbReference type="EC" id="5.4.99.5" evidence="1"/>
<organism evidence="4 5">
    <name type="scientific">Polymorphum gilvum (strain LMG 25793 / CGMCC 1.9160 / SL003B-26A1)</name>
    <dbReference type="NCBI Taxonomy" id="991905"/>
    <lineage>
        <taxon>Bacteria</taxon>
        <taxon>Pseudomonadati</taxon>
        <taxon>Pseudomonadota</taxon>
        <taxon>Alphaproteobacteria</taxon>
        <taxon>Rhodobacterales</taxon>
        <taxon>Paracoccaceae</taxon>
        <taxon>Polymorphum</taxon>
    </lineage>
</organism>